<evidence type="ECO:0000313" key="6">
    <source>
        <dbReference type="RefSeq" id="XP_022331726.1"/>
    </source>
</evidence>
<dbReference type="PROSITE" id="PS50119">
    <property type="entry name" value="ZF_BBOX"/>
    <property type="match status" value="2"/>
</dbReference>
<dbReference type="KEGG" id="cvn:111129565"/>
<sequence length="676" mass="75745">MDSSDKDSKASVPLSEGAETPAPQEETSRASTRESTPSGPVKCSTCTQNVNAVYFCDECKKYYCRSCRAKHSKDVINGAKHKLREISTGLTIDVKTDDSPSSVKTTPRLPFHLQPSATTPDANFNAKEPLPNIGQTTKAKEPVKKTTPREQPHLVAKLPRERSEAMTPRSQLRRCFSHPSRDVQLHCMECNKIVCSECIVEGHQRHQFISISEAGTRLRGDLQSRILPIKTWYESDAKSAMSNLIISEETYTTKSKDSVDIINKRAEQLHKDIDRIRNSLIEDIESKNSVDLEEYRMSREGLEEQMKSSEEVIGNIEMAINDAEDISIIRSENELKSTISSVDLKIQIQEAKPPIFLAGSSTDERIRDLFGHSHQDKPESTMAWSLQAETLRPTRDLDLIRVSSIPCGDGQPIHTMVLLGESEVWMASLSNPKQIQLIGVNGSIEKPGEFDFVIRDLAISRNGDIFLSCFDTRCIKHLRLNGTLETFFNASPLHPQGIHMSRSGVLLACLVDSPSTDGRQIRPYSKRQLVKITKSGKVMKRLAFSIDIRLFTSPVKVAETVEEEICVIDKTAKDRGRVIVFTRNEQIKFIYTGPIGLKMDYMFCPTDITCDIYGHVIVSDANNNAIHMIDKHGQVLRVHQVGRDWIDVPHSVVVDNKGLMMVGDSAGVMHVVKYLK</sequence>
<dbReference type="GeneID" id="111129565"/>
<gene>
    <name evidence="6" type="primary">LOC111129565</name>
</gene>
<dbReference type="Proteomes" id="UP000694844">
    <property type="component" value="Chromosome 4"/>
</dbReference>
<evidence type="ECO:0000256" key="3">
    <source>
        <dbReference type="SAM" id="MobiDB-lite"/>
    </source>
</evidence>
<feature type="compositionally biased region" description="Basic and acidic residues" evidence="3">
    <location>
        <begin position="138"/>
        <end position="152"/>
    </location>
</feature>
<keyword evidence="1" id="KW-0863">Zinc-finger</keyword>
<dbReference type="CDD" id="cd19756">
    <property type="entry name" value="Bbox2"/>
    <property type="match status" value="1"/>
</dbReference>
<dbReference type="CDD" id="cd19757">
    <property type="entry name" value="Bbox1"/>
    <property type="match status" value="1"/>
</dbReference>
<dbReference type="GO" id="GO:0008270">
    <property type="term" value="F:zinc ion binding"/>
    <property type="evidence" value="ECO:0007669"/>
    <property type="project" value="UniProtKB-KW"/>
</dbReference>
<keyword evidence="2" id="KW-0175">Coiled coil</keyword>
<dbReference type="RefSeq" id="XP_022331726.1">
    <property type="nucleotide sequence ID" value="XM_022476018.1"/>
</dbReference>
<dbReference type="InterPro" id="IPR047153">
    <property type="entry name" value="TRIM45/56/19-like"/>
</dbReference>
<evidence type="ECO:0000256" key="2">
    <source>
        <dbReference type="SAM" id="Coils"/>
    </source>
</evidence>
<feature type="region of interest" description="Disordered" evidence="3">
    <location>
        <begin position="96"/>
        <end position="152"/>
    </location>
</feature>
<feature type="region of interest" description="Disordered" evidence="3">
    <location>
        <begin position="1"/>
        <end position="42"/>
    </location>
</feature>
<dbReference type="SUPFAM" id="SSF101898">
    <property type="entry name" value="NHL repeat"/>
    <property type="match status" value="1"/>
</dbReference>
<evidence type="ECO:0000256" key="1">
    <source>
        <dbReference type="PROSITE-ProRule" id="PRU00024"/>
    </source>
</evidence>
<feature type="domain" description="B box-type" evidence="4">
    <location>
        <begin position="38"/>
        <end position="86"/>
    </location>
</feature>
<organism evidence="5 6">
    <name type="scientific">Crassostrea virginica</name>
    <name type="common">Eastern oyster</name>
    <dbReference type="NCBI Taxonomy" id="6565"/>
    <lineage>
        <taxon>Eukaryota</taxon>
        <taxon>Metazoa</taxon>
        <taxon>Spiralia</taxon>
        <taxon>Lophotrochozoa</taxon>
        <taxon>Mollusca</taxon>
        <taxon>Bivalvia</taxon>
        <taxon>Autobranchia</taxon>
        <taxon>Pteriomorphia</taxon>
        <taxon>Ostreida</taxon>
        <taxon>Ostreoidea</taxon>
        <taxon>Ostreidae</taxon>
        <taxon>Crassostrea</taxon>
    </lineage>
</organism>
<keyword evidence="5" id="KW-1185">Reference proteome</keyword>
<dbReference type="Pfam" id="PF00643">
    <property type="entry name" value="zf-B_box"/>
    <property type="match status" value="1"/>
</dbReference>
<keyword evidence="1" id="KW-0479">Metal-binding</keyword>
<evidence type="ECO:0000313" key="5">
    <source>
        <dbReference type="Proteomes" id="UP000694844"/>
    </source>
</evidence>
<protein>
    <submittedName>
        <fullName evidence="6">Uncharacterized protein LOC111129565</fullName>
    </submittedName>
</protein>
<dbReference type="SUPFAM" id="SSF57845">
    <property type="entry name" value="B-box zinc-binding domain"/>
    <property type="match status" value="1"/>
</dbReference>
<dbReference type="AlphaFoldDB" id="A0A8B8DXK6"/>
<dbReference type="SMART" id="SM00336">
    <property type="entry name" value="BBOX"/>
    <property type="match status" value="2"/>
</dbReference>
<dbReference type="Gene3D" id="3.30.160.60">
    <property type="entry name" value="Classic Zinc Finger"/>
    <property type="match status" value="1"/>
</dbReference>
<dbReference type="OrthoDB" id="6051889at2759"/>
<feature type="compositionally biased region" description="Polar residues" evidence="3">
    <location>
        <begin position="33"/>
        <end position="42"/>
    </location>
</feature>
<name>A0A8B8DXK6_CRAVI</name>
<keyword evidence="1" id="KW-0862">Zinc</keyword>
<dbReference type="InterPro" id="IPR000315">
    <property type="entry name" value="Znf_B-box"/>
</dbReference>
<dbReference type="PANTHER" id="PTHR25462:SF296">
    <property type="entry name" value="MEIOTIC P26, ISOFORM F"/>
    <property type="match status" value="1"/>
</dbReference>
<proteinExistence type="predicted"/>
<evidence type="ECO:0000259" key="4">
    <source>
        <dbReference type="PROSITE" id="PS50119"/>
    </source>
</evidence>
<dbReference type="InterPro" id="IPR011042">
    <property type="entry name" value="6-blade_b-propeller_TolB-like"/>
</dbReference>
<feature type="coiled-coil region" evidence="2">
    <location>
        <begin position="292"/>
        <end position="319"/>
    </location>
</feature>
<feature type="domain" description="B box-type" evidence="4">
    <location>
        <begin position="170"/>
        <end position="211"/>
    </location>
</feature>
<reference evidence="6" key="1">
    <citation type="submission" date="2025-08" db="UniProtKB">
        <authorList>
            <consortium name="RefSeq"/>
        </authorList>
    </citation>
    <scope>IDENTIFICATION</scope>
    <source>
        <tissue evidence="6">Whole sample</tissue>
    </source>
</reference>
<dbReference type="Gene3D" id="4.10.830.40">
    <property type="match status" value="1"/>
</dbReference>
<dbReference type="PANTHER" id="PTHR25462">
    <property type="entry name" value="BONUS, ISOFORM C-RELATED"/>
    <property type="match status" value="1"/>
</dbReference>
<dbReference type="Gene3D" id="2.120.10.30">
    <property type="entry name" value="TolB, C-terminal domain"/>
    <property type="match status" value="1"/>
</dbReference>
<accession>A0A8B8DXK6</accession>